<dbReference type="KEGG" id="halc:EY643_01820"/>
<keyword evidence="1" id="KW-0812">Transmembrane</keyword>
<evidence type="ECO:0000256" key="1">
    <source>
        <dbReference type="SAM" id="Phobius"/>
    </source>
</evidence>
<dbReference type="InterPro" id="IPR006976">
    <property type="entry name" value="VanZ-like"/>
</dbReference>
<gene>
    <name evidence="3" type="ORF">EY643_01820</name>
</gene>
<sequence length="192" mass="20908">MPDPAPHSGFLLFYRSRLWALIWSYIFLTYATLPVMRPLLRALKTNVGLESLAILVNASLLLAALGLVLLALRKGVTTTVLALLPLLTIAAIASQLSIAEERMHFLQYGLLGVLVVATGRARTWGLWLAMLVFVAAVGALDELIQWWLPNRVGDWRDVAFNSAAGLLGTALGAVLFWREDRPQAAGSNSTIS</sequence>
<dbReference type="RefSeq" id="WP_152660605.1">
    <property type="nucleotide sequence ID" value="NZ_CP036422.1"/>
</dbReference>
<feature type="transmembrane region" description="Helical" evidence="1">
    <location>
        <begin position="20"/>
        <end position="40"/>
    </location>
</feature>
<accession>A0A5P9NFD2</accession>
<dbReference type="Proteomes" id="UP000326287">
    <property type="component" value="Chromosome"/>
</dbReference>
<feature type="transmembrane region" description="Helical" evidence="1">
    <location>
        <begin position="52"/>
        <end position="72"/>
    </location>
</feature>
<evidence type="ECO:0000313" key="4">
    <source>
        <dbReference type="Proteomes" id="UP000326287"/>
    </source>
</evidence>
<feature type="domain" description="VanZ-like" evidence="2">
    <location>
        <begin position="66"/>
        <end position="173"/>
    </location>
</feature>
<dbReference type="PANTHER" id="PTHR28008:SF1">
    <property type="entry name" value="DOMAIN PROTEIN, PUTATIVE (AFU_ORTHOLOGUE AFUA_3G10980)-RELATED"/>
    <property type="match status" value="1"/>
</dbReference>
<proteinExistence type="predicted"/>
<feature type="transmembrane region" description="Helical" evidence="1">
    <location>
        <begin position="158"/>
        <end position="177"/>
    </location>
</feature>
<evidence type="ECO:0000259" key="2">
    <source>
        <dbReference type="Pfam" id="PF04892"/>
    </source>
</evidence>
<name>A0A5P9NFD2_9GAMM</name>
<dbReference type="AlphaFoldDB" id="A0A5P9NFD2"/>
<keyword evidence="1" id="KW-0472">Membrane</keyword>
<dbReference type="NCBIfam" id="NF037970">
    <property type="entry name" value="vanZ_1"/>
    <property type="match status" value="1"/>
</dbReference>
<protein>
    <submittedName>
        <fullName evidence="3">VanZ family protein</fullName>
    </submittedName>
</protein>
<feature type="transmembrane region" description="Helical" evidence="1">
    <location>
        <begin position="110"/>
        <end position="138"/>
    </location>
</feature>
<evidence type="ECO:0000313" key="3">
    <source>
        <dbReference type="EMBL" id="QFU74493.1"/>
    </source>
</evidence>
<organism evidence="3 4">
    <name type="scientific">Halioglobus maricola</name>
    <dbReference type="NCBI Taxonomy" id="2601894"/>
    <lineage>
        <taxon>Bacteria</taxon>
        <taxon>Pseudomonadati</taxon>
        <taxon>Pseudomonadota</taxon>
        <taxon>Gammaproteobacteria</taxon>
        <taxon>Cellvibrionales</taxon>
        <taxon>Halieaceae</taxon>
        <taxon>Halioglobus</taxon>
    </lineage>
</organism>
<feature type="transmembrane region" description="Helical" evidence="1">
    <location>
        <begin position="78"/>
        <end position="98"/>
    </location>
</feature>
<keyword evidence="4" id="KW-1185">Reference proteome</keyword>
<dbReference type="PANTHER" id="PTHR28008">
    <property type="entry name" value="DOMAIN PROTEIN, PUTATIVE (AFU_ORTHOLOGUE AFUA_3G10980)-RELATED"/>
    <property type="match status" value="1"/>
</dbReference>
<reference evidence="3 4" key="1">
    <citation type="submission" date="2019-02" db="EMBL/GenBank/DDBJ databases">
        <authorList>
            <person name="Li S.-H."/>
        </authorList>
    </citation>
    <scope>NUCLEOTIDE SEQUENCE [LARGE SCALE GENOMIC DNA]</scope>
    <source>
        <strain evidence="3 4">IMCC14385</strain>
    </source>
</reference>
<dbReference type="OrthoDB" id="5740672at2"/>
<dbReference type="Pfam" id="PF04892">
    <property type="entry name" value="VanZ"/>
    <property type="match status" value="1"/>
</dbReference>
<dbReference type="EMBL" id="CP036422">
    <property type="protein sequence ID" value="QFU74493.1"/>
    <property type="molecule type" value="Genomic_DNA"/>
</dbReference>
<keyword evidence="1" id="KW-1133">Transmembrane helix</keyword>